<name>A0A077RC44_9BASI</name>
<dbReference type="EMBL" id="HG529534">
    <property type="protein sequence ID" value="CDI57178.1"/>
    <property type="molecule type" value="Genomic_DNA"/>
</dbReference>
<reference evidence="2" key="1">
    <citation type="journal article" date="2014" name="Genome Biol. Evol.">
        <title>Gene Loss Rather Than Gene Gain Is Associated with a Host Jump from Monocots to Dicots in the Smut Fungus Melanopsichium pennsylvanicum.</title>
        <authorList>
            <person name="Sharma R."/>
            <person name="Mishra B."/>
            <person name="Runge F."/>
            <person name="Thines M."/>
        </authorList>
    </citation>
    <scope>NUCLEOTIDE SEQUENCE</scope>
    <source>
        <strain evidence="2">4</strain>
    </source>
</reference>
<feature type="region of interest" description="Disordered" evidence="1">
    <location>
        <begin position="1"/>
        <end position="41"/>
    </location>
</feature>
<dbReference type="AlphaFoldDB" id="A0A077RC44"/>
<sequence>MLSFLRKKSTNSTTFVMGQSNSSETTLVSDPPLTAAGKPAKSKAKYKNEPYAAEFTGLSTMGGGMPSLSGQFFVPPPKAKKSFSSGPGSLVASQPFKNNVKASFVDERLDIISGMFLPRVSSVGEVKTSPSISL</sequence>
<protein>
    <submittedName>
        <fullName evidence="2">Uncharacterized protein</fullName>
    </submittedName>
</protein>
<evidence type="ECO:0000256" key="1">
    <source>
        <dbReference type="SAM" id="MobiDB-lite"/>
    </source>
</evidence>
<evidence type="ECO:0000313" key="2">
    <source>
        <dbReference type="EMBL" id="CDI57178.1"/>
    </source>
</evidence>
<proteinExistence type="predicted"/>
<accession>A0A077RC44</accession>
<feature type="compositionally biased region" description="Polar residues" evidence="1">
    <location>
        <begin position="10"/>
        <end position="28"/>
    </location>
</feature>
<organism evidence="2">
    <name type="scientific">Melanopsichium pennsylvanicum 4</name>
    <dbReference type="NCBI Taxonomy" id="1398559"/>
    <lineage>
        <taxon>Eukaryota</taxon>
        <taxon>Fungi</taxon>
        <taxon>Dikarya</taxon>
        <taxon>Basidiomycota</taxon>
        <taxon>Ustilaginomycotina</taxon>
        <taxon>Ustilaginomycetes</taxon>
        <taxon>Ustilaginales</taxon>
        <taxon>Ustilaginaceae</taxon>
        <taxon>Melanopsichium</taxon>
    </lineage>
</organism>